<feature type="domain" description="Glycosyl transferase family 1" evidence="1">
    <location>
        <begin position="168"/>
        <end position="330"/>
    </location>
</feature>
<evidence type="ECO:0000259" key="1">
    <source>
        <dbReference type="Pfam" id="PF00534"/>
    </source>
</evidence>
<evidence type="ECO:0000313" key="3">
    <source>
        <dbReference type="EMBL" id="SEI48058.1"/>
    </source>
</evidence>
<gene>
    <name evidence="3" type="ORF">SAMN05660918_0851</name>
</gene>
<evidence type="ECO:0000313" key="4">
    <source>
        <dbReference type="Proteomes" id="UP000199702"/>
    </source>
</evidence>
<protein>
    <submittedName>
        <fullName evidence="3">Glycosyltransferase involved in cell wall bisynthesis</fullName>
    </submittedName>
</protein>
<dbReference type="PANTHER" id="PTHR12526:SF630">
    <property type="entry name" value="GLYCOSYLTRANSFERASE"/>
    <property type="match status" value="1"/>
</dbReference>
<dbReference type="STRING" id="402734.SAMN05660918_0851"/>
<keyword evidence="4" id="KW-1185">Reference proteome</keyword>
<sequence>MRIVQLIDSLEAGGAERMAVNFANALSEKIAFSGILATRKEGVLKQEIKHINTYTFLGRKNKFDINAIFLASKYIKTNKVEIVHAHSSSYFFGVLVKLFNPKIKLIWHDHYGNRAEDNKQKNVLKICSFFFSKILTVNDELRVWSLKNLNCKYVFFIPNFSDLKKSEEKTILKGENKKRIVCLANLKNPKNHLTLINAFIASGIYKENWTLHLIGKDFNDAYSNNLKAIIKENELENSIFIYNACQDIQFILSQSEIGVLSSTYEGFPVTLLEYAQAKLTVVSTNVGYCKFLINHNSNGLLFDPLDSDNLSNHLLYLMNNPEICANFATQFQKDIELNYSKEAIIHKYLNLIN</sequence>
<proteinExistence type="predicted"/>
<dbReference type="InterPro" id="IPR028098">
    <property type="entry name" value="Glyco_trans_4-like_N"/>
</dbReference>
<dbReference type="PANTHER" id="PTHR12526">
    <property type="entry name" value="GLYCOSYLTRANSFERASE"/>
    <property type="match status" value="1"/>
</dbReference>
<dbReference type="Pfam" id="PF13439">
    <property type="entry name" value="Glyco_transf_4"/>
    <property type="match status" value="1"/>
</dbReference>
<dbReference type="CDD" id="cd03811">
    <property type="entry name" value="GT4_GT28_WabH-like"/>
    <property type="match status" value="1"/>
</dbReference>
<dbReference type="GO" id="GO:0016757">
    <property type="term" value="F:glycosyltransferase activity"/>
    <property type="evidence" value="ECO:0007669"/>
    <property type="project" value="InterPro"/>
</dbReference>
<dbReference type="Gene3D" id="3.40.50.2000">
    <property type="entry name" value="Glycogen Phosphorylase B"/>
    <property type="match status" value="2"/>
</dbReference>
<dbReference type="RefSeq" id="WP_091308485.1">
    <property type="nucleotide sequence ID" value="NZ_CBCSJU010000001.1"/>
</dbReference>
<organism evidence="3 4">
    <name type="scientific">Flavobacterium terrigena</name>
    <dbReference type="NCBI Taxonomy" id="402734"/>
    <lineage>
        <taxon>Bacteria</taxon>
        <taxon>Pseudomonadati</taxon>
        <taxon>Bacteroidota</taxon>
        <taxon>Flavobacteriia</taxon>
        <taxon>Flavobacteriales</taxon>
        <taxon>Flavobacteriaceae</taxon>
        <taxon>Flavobacterium</taxon>
    </lineage>
</organism>
<dbReference type="Pfam" id="PF00534">
    <property type="entry name" value="Glycos_transf_1"/>
    <property type="match status" value="1"/>
</dbReference>
<feature type="domain" description="Glycosyltransferase subfamily 4-like N-terminal" evidence="2">
    <location>
        <begin position="13"/>
        <end position="163"/>
    </location>
</feature>
<dbReference type="OrthoDB" id="823685at2"/>
<dbReference type="EMBL" id="FNYA01000001">
    <property type="protein sequence ID" value="SEI48058.1"/>
    <property type="molecule type" value="Genomic_DNA"/>
</dbReference>
<reference evidence="4" key="1">
    <citation type="submission" date="2016-10" db="EMBL/GenBank/DDBJ databases">
        <authorList>
            <person name="Varghese N."/>
            <person name="Submissions S."/>
        </authorList>
    </citation>
    <scope>NUCLEOTIDE SEQUENCE [LARGE SCALE GENOMIC DNA]</scope>
    <source>
        <strain evidence="4">DSM 17934</strain>
    </source>
</reference>
<evidence type="ECO:0000259" key="2">
    <source>
        <dbReference type="Pfam" id="PF13439"/>
    </source>
</evidence>
<name>A0A1H6QWB5_9FLAO</name>
<dbReference type="AlphaFoldDB" id="A0A1H6QWB5"/>
<keyword evidence="3" id="KW-0808">Transferase</keyword>
<accession>A0A1H6QWB5</accession>
<dbReference type="Proteomes" id="UP000199702">
    <property type="component" value="Unassembled WGS sequence"/>
</dbReference>
<dbReference type="SUPFAM" id="SSF53756">
    <property type="entry name" value="UDP-Glycosyltransferase/glycogen phosphorylase"/>
    <property type="match status" value="1"/>
</dbReference>
<dbReference type="InterPro" id="IPR001296">
    <property type="entry name" value="Glyco_trans_1"/>
</dbReference>